<reference evidence="15 16" key="1">
    <citation type="submission" date="2018-04" db="EMBL/GenBank/DDBJ databases">
        <title>WGS assembly of Panicum hallii var. hallii HAL2.</title>
        <authorList>
            <person name="Lovell J."/>
            <person name="Jenkins J."/>
            <person name="Lowry D."/>
            <person name="Mamidi S."/>
            <person name="Sreedasyam A."/>
            <person name="Weng X."/>
            <person name="Barry K."/>
            <person name="Bonette J."/>
            <person name="Campitelli B."/>
            <person name="Daum C."/>
            <person name="Gordon S."/>
            <person name="Gould B."/>
            <person name="Lipzen A."/>
            <person name="MacQueen A."/>
            <person name="Palacio-Mejia J."/>
            <person name="Plott C."/>
            <person name="Shakirov E."/>
            <person name="Shu S."/>
            <person name="Yoshinaga Y."/>
            <person name="Zane M."/>
            <person name="Rokhsar D."/>
            <person name="Grimwood J."/>
            <person name="Schmutz J."/>
            <person name="Juenger T."/>
        </authorList>
    </citation>
    <scope>NUCLEOTIDE SEQUENCE [LARGE SCALE GENOMIC DNA]</scope>
    <source>
        <strain evidence="16">cv. HAL2</strain>
    </source>
</reference>
<dbReference type="SUPFAM" id="SSF56112">
    <property type="entry name" value="Protein kinase-like (PK-like)"/>
    <property type="match status" value="1"/>
</dbReference>
<sequence>MEKYEAVRDIGSGNFGVARLMRNRETRELVAVKCIERGHRIDENVYREIINHRSLRHPNIIRFKEVILTPTHLMIVMEFAAGGELFDRICDRGRFSEDEARYFFQQLICGVSYCHYMQICHRDLKLENVLLDGSPAPRLKICDFGYSKSSVLHSRPKSAVGTPAYIAPEVLSRREYDGKLADVWSCGVTLYVMLVGAYPFEDPDDPKNIRKTIQRITMMEIKSHPWFLKNLPRELTETAQAMYYKRDNRVPSYSDQTSEEIMKIVQDARTMPKSSRSGYDWSNECSDEEEEKEEEHRPEENEEEEDEYDRRVKEVHASGELRMDALHI</sequence>
<dbReference type="FunFam" id="3.30.200.20:FF:000045">
    <property type="entry name" value="Serine/threonine-protein kinase SRK2E"/>
    <property type="match status" value="1"/>
</dbReference>
<dbReference type="InterPro" id="IPR017441">
    <property type="entry name" value="Protein_kinase_ATP_BS"/>
</dbReference>
<feature type="compositionally biased region" description="Basic and acidic residues" evidence="13">
    <location>
        <begin position="308"/>
        <end position="328"/>
    </location>
</feature>
<comment type="similarity">
    <text evidence="12">Belongs to the protein kinase superfamily.</text>
</comment>
<dbReference type="PROSITE" id="PS50011">
    <property type="entry name" value="PROTEIN_KINASE_DOM"/>
    <property type="match status" value="1"/>
</dbReference>
<dbReference type="OrthoDB" id="193931at2759"/>
<dbReference type="PANTHER" id="PTHR24343:SF372">
    <property type="entry name" value="SERINE_THREONINE-PROTEIN KINASE SAPK4"/>
    <property type="match status" value="1"/>
</dbReference>
<dbReference type="PANTHER" id="PTHR24343">
    <property type="entry name" value="SERINE/THREONINE KINASE"/>
    <property type="match status" value="1"/>
</dbReference>
<dbReference type="GO" id="GO:0009738">
    <property type="term" value="P:abscisic acid-activated signaling pathway"/>
    <property type="evidence" value="ECO:0007669"/>
    <property type="project" value="UniProtKB-KW"/>
</dbReference>
<comment type="catalytic activity">
    <reaction evidence="9">
        <text>L-threonyl-[protein] + ATP = O-phospho-L-threonyl-[protein] + ADP + H(+)</text>
        <dbReference type="Rhea" id="RHEA:46608"/>
        <dbReference type="Rhea" id="RHEA-COMP:11060"/>
        <dbReference type="Rhea" id="RHEA-COMP:11605"/>
        <dbReference type="ChEBI" id="CHEBI:15378"/>
        <dbReference type="ChEBI" id="CHEBI:30013"/>
        <dbReference type="ChEBI" id="CHEBI:30616"/>
        <dbReference type="ChEBI" id="CHEBI:61977"/>
        <dbReference type="ChEBI" id="CHEBI:456216"/>
        <dbReference type="EC" id="2.7.11.1"/>
    </reaction>
</comment>
<evidence type="ECO:0000256" key="2">
    <source>
        <dbReference type="ARBA" id="ARBA00022527"/>
    </source>
</evidence>
<dbReference type="InterPro" id="IPR008271">
    <property type="entry name" value="Ser/Thr_kinase_AS"/>
</dbReference>
<keyword evidence="7" id="KW-0418">Kinase</keyword>
<dbReference type="InterPro" id="IPR000719">
    <property type="entry name" value="Prot_kinase_dom"/>
</dbReference>
<evidence type="ECO:0000256" key="1">
    <source>
        <dbReference type="ARBA" id="ARBA00012513"/>
    </source>
</evidence>
<evidence type="ECO:0000256" key="8">
    <source>
        <dbReference type="ARBA" id="ARBA00022840"/>
    </source>
</evidence>
<evidence type="ECO:0000256" key="12">
    <source>
        <dbReference type="RuleBase" id="RU000304"/>
    </source>
</evidence>
<dbReference type="InterPro" id="IPR011009">
    <property type="entry name" value="Kinase-like_dom_sf"/>
</dbReference>
<feature type="binding site" evidence="11">
    <location>
        <position position="33"/>
    </location>
    <ligand>
        <name>ATP</name>
        <dbReference type="ChEBI" id="CHEBI:30616"/>
    </ligand>
</feature>
<evidence type="ECO:0000256" key="5">
    <source>
        <dbReference type="ARBA" id="ARBA00022682"/>
    </source>
</evidence>
<keyword evidence="5" id="KW-0938">Abscisic acid signaling pathway</keyword>
<keyword evidence="2 12" id="KW-0723">Serine/threonine-protein kinase</keyword>
<evidence type="ECO:0000256" key="6">
    <source>
        <dbReference type="ARBA" id="ARBA00022741"/>
    </source>
</evidence>
<evidence type="ECO:0000256" key="10">
    <source>
        <dbReference type="ARBA" id="ARBA00048679"/>
    </source>
</evidence>
<evidence type="ECO:0000256" key="7">
    <source>
        <dbReference type="ARBA" id="ARBA00022777"/>
    </source>
</evidence>
<evidence type="ECO:0000256" key="11">
    <source>
        <dbReference type="PROSITE-ProRule" id="PRU10141"/>
    </source>
</evidence>
<keyword evidence="4" id="KW-0808">Transferase</keyword>
<dbReference type="Pfam" id="PF00069">
    <property type="entry name" value="Pkinase"/>
    <property type="match status" value="1"/>
</dbReference>
<dbReference type="Gramene" id="PUZ53768">
    <property type="protein sequence ID" value="PUZ53768"/>
    <property type="gene ID" value="GQ55_5G076800"/>
</dbReference>
<evidence type="ECO:0000313" key="16">
    <source>
        <dbReference type="Proteomes" id="UP000244336"/>
    </source>
</evidence>
<dbReference type="EMBL" id="CM009753">
    <property type="protein sequence ID" value="PUZ53768.1"/>
    <property type="molecule type" value="Genomic_DNA"/>
</dbReference>
<dbReference type="EC" id="2.7.11.1" evidence="1"/>
<protein>
    <recommendedName>
        <fullName evidence="1">non-specific serine/threonine protein kinase</fullName>
        <ecNumber evidence="1">2.7.11.1</ecNumber>
    </recommendedName>
</protein>
<feature type="domain" description="Protein kinase" evidence="14">
    <location>
        <begin position="4"/>
        <end position="262"/>
    </location>
</feature>
<organism evidence="15 16">
    <name type="scientific">Panicum hallii var. hallii</name>
    <dbReference type="NCBI Taxonomy" id="1504633"/>
    <lineage>
        <taxon>Eukaryota</taxon>
        <taxon>Viridiplantae</taxon>
        <taxon>Streptophyta</taxon>
        <taxon>Embryophyta</taxon>
        <taxon>Tracheophyta</taxon>
        <taxon>Spermatophyta</taxon>
        <taxon>Magnoliopsida</taxon>
        <taxon>Liliopsida</taxon>
        <taxon>Poales</taxon>
        <taxon>Poaceae</taxon>
        <taxon>PACMAD clade</taxon>
        <taxon>Panicoideae</taxon>
        <taxon>Panicodae</taxon>
        <taxon>Paniceae</taxon>
        <taxon>Panicinae</taxon>
        <taxon>Panicum</taxon>
        <taxon>Panicum sect. Panicum</taxon>
    </lineage>
</organism>
<feature type="region of interest" description="Disordered" evidence="13">
    <location>
        <begin position="269"/>
        <end position="328"/>
    </location>
</feature>
<dbReference type="FunFam" id="1.10.510.10:FF:000132">
    <property type="entry name" value="Serine/threonine-protein kinase SRK2A"/>
    <property type="match status" value="1"/>
</dbReference>
<keyword evidence="6 11" id="KW-0547">Nucleotide-binding</keyword>
<gene>
    <name evidence="15" type="ORF">GQ55_5G076800</name>
</gene>
<evidence type="ECO:0000256" key="13">
    <source>
        <dbReference type="SAM" id="MobiDB-lite"/>
    </source>
</evidence>
<dbReference type="SMART" id="SM00220">
    <property type="entry name" value="S_TKc"/>
    <property type="match status" value="1"/>
</dbReference>
<proteinExistence type="inferred from homology"/>
<comment type="catalytic activity">
    <reaction evidence="10">
        <text>L-seryl-[protein] + ATP = O-phospho-L-seryl-[protein] + ADP + H(+)</text>
        <dbReference type="Rhea" id="RHEA:17989"/>
        <dbReference type="Rhea" id="RHEA-COMP:9863"/>
        <dbReference type="Rhea" id="RHEA-COMP:11604"/>
        <dbReference type="ChEBI" id="CHEBI:15378"/>
        <dbReference type="ChEBI" id="CHEBI:29999"/>
        <dbReference type="ChEBI" id="CHEBI:30616"/>
        <dbReference type="ChEBI" id="CHEBI:83421"/>
        <dbReference type="ChEBI" id="CHEBI:456216"/>
        <dbReference type="EC" id="2.7.11.1"/>
    </reaction>
</comment>
<name>A0A2T7DDW3_9POAL</name>
<evidence type="ECO:0000259" key="14">
    <source>
        <dbReference type="PROSITE" id="PS50011"/>
    </source>
</evidence>
<keyword evidence="16" id="KW-1185">Reference proteome</keyword>
<evidence type="ECO:0000256" key="3">
    <source>
        <dbReference type="ARBA" id="ARBA00022553"/>
    </source>
</evidence>
<dbReference type="Gene3D" id="3.30.200.20">
    <property type="entry name" value="Phosphorylase Kinase, domain 1"/>
    <property type="match status" value="1"/>
</dbReference>
<dbReference type="GO" id="GO:0004674">
    <property type="term" value="F:protein serine/threonine kinase activity"/>
    <property type="evidence" value="ECO:0007669"/>
    <property type="project" value="UniProtKB-KW"/>
</dbReference>
<evidence type="ECO:0000256" key="9">
    <source>
        <dbReference type="ARBA" id="ARBA00047899"/>
    </source>
</evidence>
<evidence type="ECO:0000256" key="4">
    <source>
        <dbReference type="ARBA" id="ARBA00022679"/>
    </source>
</evidence>
<accession>A0A2T7DDW3</accession>
<keyword evidence="3" id="KW-0597">Phosphoprotein</keyword>
<dbReference type="Proteomes" id="UP000244336">
    <property type="component" value="Chromosome 5"/>
</dbReference>
<dbReference type="AlphaFoldDB" id="A0A2T7DDW3"/>
<dbReference type="Gene3D" id="1.10.510.10">
    <property type="entry name" value="Transferase(Phosphotransferase) domain 1"/>
    <property type="match status" value="1"/>
</dbReference>
<dbReference type="PROSITE" id="PS00108">
    <property type="entry name" value="PROTEIN_KINASE_ST"/>
    <property type="match status" value="1"/>
</dbReference>
<keyword evidence="8 11" id="KW-0067">ATP-binding</keyword>
<evidence type="ECO:0000313" key="15">
    <source>
        <dbReference type="EMBL" id="PUZ53768.1"/>
    </source>
</evidence>
<dbReference type="PROSITE" id="PS00107">
    <property type="entry name" value="PROTEIN_KINASE_ATP"/>
    <property type="match status" value="1"/>
</dbReference>
<dbReference type="GO" id="GO:0005524">
    <property type="term" value="F:ATP binding"/>
    <property type="evidence" value="ECO:0007669"/>
    <property type="project" value="UniProtKB-UniRule"/>
</dbReference>